<dbReference type="EMBL" id="BNAH01000013">
    <property type="protein sequence ID" value="GHE98406.1"/>
    <property type="molecule type" value="Genomic_DNA"/>
</dbReference>
<dbReference type="Proteomes" id="UP000626370">
    <property type="component" value="Unassembled WGS sequence"/>
</dbReference>
<feature type="signal peptide" evidence="1">
    <location>
        <begin position="1"/>
        <end position="27"/>
    </location>
</feature>
<dbReference type="PANTHER" id="PTHR38834:SF3">
    <property type="entry name" value="SOLUTE-BINDING PROTEIN FAMILY 3_N-TERMINAL DOMAIN-CONTAINING PROTEIN"/>
    <property type="match status" value="1"/>
</dbReference>
<gene>
    <name evidence="3" type="ORF">GCM10011501_29930</name>
</gene>
<name>A0ABQ3IYB1_9GAMM</name>
<reference evidence="4" key="1">
    <citation type="journal article" date="2019" name="Int. J. Syst. Evol. Microbiol.">
        <title>The Global Catalogue of Microorganisms (GCM) 10K type strain sequencing project: providing services to taxonomists for standard genome sequencing and annotation.</title>
        <authorList>
            <consortium name="The Broad Institute Genomics Platform"/>
            <consortium name="The Broad Institute Genome Sequencing Center for Infectious Disease"/>
            <person name="Wu L."/>
            <person name="Ma J."/>
        </authorList>
    </citation>
    <scope>NUCLEOTIDE SEQUENCE [LARGE SCALE GENOMIC DNA]</scope>
    <source>
        <strain evidence="4">CGMCC 1.15922</strain>
    </source>
</reference>
<evidence type="ECO:0000259" key="2">
    <source>
        <dbReference type="Pfam" id="PF00497"/>
    </source>
</evidence>
<dbReference type="PANTHER" id="PTHR38834">
    <property type="entry name" value="PERIPLASMIC SUBSTRATE BINDING PROTEIN FAMILY 3"/>
    <property type="match status" value="1"/>
</dbReference>
<keyword evidence="1" id="KW-0732">Signal</keyword>
<sequence>MSHSILRNFFLANIILVVSNSINLALANDKIQVVTENWYPYNYTNKNGSIVGKSTAVVKKILAQSTLDYSIEAFPWTRAFNLSTTQPNVLIYSILRTPNREKLFHWFCPISTQEPHRIYKLTNRNDITVNTEKDIKNYTISATRGTFLHQYMVGLGFIDEVNLQVTSDDEVATTLFLAGRVDLLADFESSIERSLKERRLDKSMVTQLFIIPAENYPANCMALSKQTSTDVVNKIRKAHQDVMSQG</sequence>
<feature type="chain" id="PRO_5045983731" description="Solute-binding protein family 3/N-terminal domain-containing protein" evidence="1">
    <location>
        <begin position="28"/>
        <end position="246"/>
    </location>
</feature>
<dbReference type="InterPro" id="IPR001638">
    <property type="entry name" value="Solute-binding_3/MltF_N"/>
</dbReference>
<keyword evidence="4" id="KW-1185">Reference proteome</keyword>
<dbReference type="SUPFAM" id="SSF53850">
    <property type="entry name" value="Periplasmic binding protein-like II"/>
    <property type="match status" value="1"/>
</dbReference>
<evidence type="ECO:0000256" key="1">
    <source>
        <dbReference type="SAM" id="SignalP"/>
    </source>
</evidence>
<accession>A0ABQ3IYB1</accession>
<comment type="caution">
    <text evidence="3">The sequence shown here is derived from an EMBL/GenBank/DDBJ whole genome shotgun (WGS) entry which is preliminary data.</text>
</comment>
<organism evidence="3 4">
    <name type="scientific">Thalassotalea profundi</name>
    <dbReference type="NCBI Taxonomy" id="2036687"/>
    <lineage>
        <taxon>Bacteria</taxon>
        <taxon>Pseudomonadati</taxon>
        <taxon>Pseudomonadota</taxon>
        <taxon>Gammaproteobacteria</taxon>
        <taxon>Alteromonadales</taxon>
        <taxon>Colwelliaceae</taxon>
        <taxon>Thalassotalea</taxon>
    </lineage>
</organism>
<evidence type="ECO:0000313" key="3">
    <source>
        <dbReference type="EMBL" id="GHE98406.1"/>
    </source>
</evidence>
<feature type="domain" description="Solute-binding protein family 3/N-terminal" evidence="2">
    <location>
        <begin position="33"/>
        <end position="245"/>
    </location>
</feature>
<dbReference type="Pfam" id="PF00497">
    <property type="entry name" value="SBP_bac_3"/>
    <property type="match status" value="1"/>
</dbReference>
<evidence type="ECO:0000313" key="4">
    <source>
        <dbReference type="Proteomes" id="UP000626370"/>
    </source>
</evidence>
<protein>
    <recommendedName>
        <fullName evidence="2">Solute-binding protein family 3/N-terminal domain-containing protein</fullName>
    </recommendedName>
</protein>
<dbReference type="Gene3D" id="3.40.190.10">
    <property type="entry name" value="Periplasmic binding protein-like II"/>
    <property type="match status" value="2"/>
</dbReference>
<proteinExistence type="predicted"/>
<dbReference type="RefSeq" id="WP_229817355.1">
    <property type="nucleotide sequence ID" value="NZ_BNAH01000013.1"/>
</dbReference>